<dbReference type="SUPFAM" id="SSF56645">
    <property type="entry name" value="Acyl-CoA dehydrogenase NM domain-like"/>
    <property type="match status" value="1"/>
</dbReference>
<evidence type="ECO:0000256" key="1">
    <source>
        <dbReference type="ARBA" id="ARBA00022630"/>
    </source>
</evidence>
<sequence length="535" mass="58535">MNTMAPTPTLMTGADYRESLRRSRPRVSVDGRWVESVADDPALQPGINAVALTYDFAHRPEYAPLMTAVQHTSGRTVNRMTHLSASAGDLLNKLEAVRLICQETGCAQRYLTHDALHAIAQLSARLDDATGRREHGERFVDYLHRVQDQDLTLGVAMTDAKGDRSRRPHQQANPDSYVHIVERNAKGIVISGTKAIVTGAPYMHELLVMPCRNMGEADADFAVCCAVPVDAEGLTIVARPAGRPGEKLEHGDALFSRRFGQSTGVCLFDRVFVPWERVFLAGEWEHSGHLTYSYATHHRQTCIAARAGFGDLLIGAGALMCEANGFDPGAESQLREQMVELITIVEGFYACGVAASVYGRRDEHAEVFMPDPVFANIGKLLLATKIYDMHRLAHTVSGGLIVTLPGPDEDHNPETAGRLSDVLRASPDVPYEQRIQAARFIEDLTAGYQGGWYSVISLHGGGSPAAMKQEIWRHYPVGDKVDLVERLLDRGLSADPARAITRNRQPGRCCDTGCTQPGQAMMIELPTNTKATKSA</sequence>
<keyword evidence="1" id="KW-0285">Flavoprotein</keyword>
<feature type="domain" description="HpaB/PvcC/4-BUDH C-terminal" evidence="5">
    <location>
        <begin position="288"/>
        <end position="489"/>
    </location>
</feature>
<dbReference type="PIRSF" id="PIRSF000331">
    <property type="entry name" value="HpaA_HpaB"/>
    <property type="match status" value="1"/>
</dbReference>
<evidence type="ECO:0000313" key="7">
    <source>
        <dbReference type="EMBL" id="CDN86524.1"/>
    </source>
</evidence>
<organism evidence="7 8">
    <name type="scientific">Hydrogenophaga intermedia</name>
    <dbReference type="NCBI Taxonomy" id="65786"/>
    <lineage>
        <taxon>Bacteria</taxon>
        <taxon>Pseudomonadati</taxon>
        <taxon>Pseudomonadota</taxon>
        <taxon>Betaproteobacteria</taxon>
        <taxon>Burkholderiales</taxon>
        <taxon>Comamonadaceae</taxon>
        <taxon>Hydrogenophaga</taxon>
    </lineage>
</organism>
<keyword evidence="2 4" id="KW-0274">FAD</keyword>
<keyword evidence="8" id="KW-1185">Reference proteome</keyword>
<name>A0A1L1PCL5_HYDIT</name>
<dbReference type="InterPro" id="IPR036250">
    <property type="entry name" value="AcylCo_DH-like_C"/>
</dbReference>
<dbReference type="GO" id="GO:0016627">
    <property type="term" value="F:oxidoreductase activity, acting on the CH-CH group of donors"/>
    <property type="evidence" value="ECO:0007669"/>
    <property type="project" value="InterPro"/>
</dbReference>
<dbReference type="Proteomes" id="UP000028878">
    <property type="component" value="Unassembled WGS sequence"/>
</dbReference>
<evidence type="ECO:0000313" key="8">
    <source>
        <dbReference type="Proteomes" id="UP000028878"/>
    </source>
</evidence>
<dbReference type="EC" id="1.14.14.-" evidence="7"/>
<gene>
    <name evidence="7" type="ORF">BN948_00929</name>
</gene>
<protein>
    <submittedName>
        <fullName evidence="7">Vinylacetyl-CoA delta-isomerase</fullName>
        <ecNumber evidence="7">1.14.14.-</ecNumber>
    </submittedName>
</protein>
<dbReference type="InterPro" id="IPR024674">
    <property type="entry name" value="HpaB/PvcC/4-BUDH_N"/>
</dbReference>
<keyword evidence="7" id="KW-0413">Isomerase</keyword>
<evidence type="ECO:0000256" key="3">
    <source>
        <dbReference type="ARBA" id="ARBA00023002"/>
    </source>
</evidence>
<feature type="binding site" evidence="4">
    <location>
        <position position="198"/>
    </location>
    <ligand>
        <name>FAD</name>
        <dbReference type="ChEBI" id="CHEBI:57692"/>
    </ligand>
</feature>
<dbReference type="PANTHER" id="PTHR36117:SF3">
    <property type="entry name" value="4-HYDROXYPHENYLACETATE 3-MONOOXYGENASE-RELATED"/>
    <property type="match status" value="1"/>
</dbReference>
<evidence type="ECO:0000259" key="6">
    <source>
        <dbReference type="Pfam" id="PF11794"/>
    </source>
</evidence>
<feature type="domain" description="HpaB/PvcC/4-BUDH N-terminal" evidence="6">
    <location>
        <begin position="12"/>
        <end position="280"/>
    </location>
</feature>
<evidence type="ECO:0000259" key="5">
    <source>
        <dbReference type="Pfam" id="PF03241"/>
    </source>
</evidence>
<dbReference type="EMBL" id="CCAE010000004">
    <property type="protein sequence ID" value="CDN86524.1"/>
    <property type="molecule type" value="Genomic_DNA"/>
</dbReference>
<accession>A0A1L1PCL5</accession>
<dbReference type="Pfam" id="PF11794">
    <property type="entry name" value="HpaB_N"/>
    <property type="match status" value="1"/>
</dbReference>
<reference evidence="8" key="1">
    <citation type="submission" date="2014-11" db="EMBL/GenBank/DDBJ databases">
        <title>Draft genome sequence of Hydrogenophaga intermedia S1.</title>
        <authorList>
            <person name="Gan H.M."/>
            <person name="Chew T.H."/>
            <person name="Stolz A."/>
        </authorList>
    </citation>
    <scope>NUCLEOTIDE SEQUENCE [LARGE SCALE GENOMIC DNA]</scope>
    <source>
        <strain evidence="8">S1</strain>
    </source>
</reference>
<dbReference type="SUPFAM" id="SSF47203">
    <property type="entry name" value="Acyl-CoA dehydrogenase C-terminal domain-like"/>
    <property type="match status" value="1"/>
</dbReference>
<dbReference type="RefSeq" id="WP_009517590.1">
    <property type="nucleotide sequence ID" value="NZ_CCAE010000004.1"/>
</dbReference>
<dbReference type="Gene3D" id="1.10.3140.10">
    <property type="entry name" value="4-hydroxybutyryl-coa dehydratase, domain 1"/>
    <property type="match status" value="1"/>
</dbReference>
<keyword evidence="3 7" id="KW-0560">Oxidoreductase</keyword>
<dbReference type="AlphaFoldDB" id="A0A1L1PCL5"/>
<dbReference type="PANTHER" id="PTHR36117">
    <property type="entry name" value="4-HYDROXYPHENYLACETATE 3-MONOOXYGENASE-RELATED"/>
    <property type="match status" value="1"/>
</dbReference>
<dbReference type="InterPro" id="IPR009100">
    <property type="entry name" value="AcylCoA_DH/oxidase_NM_dom_sf"/>
</dbReference>
<dbReference type="InterPro" id="IPR024719">
    <property type="entry name" value="HpaB/PvcC/4-BUDH_C"/>
</dbReference>
<evidence type="ECO:0000256" key="4">
    <source>
        <dbReference type="PIRSR" id="PIRSR000331-2"/>
    </source>
</evidence>
<dbReference type="InterPro" id="IPR004925">
    <property type="entry name" value="HpaB/PvcC/4-BUDH"/>
</dbReference>
<dbReference type="Gene3D" id="1.20.140.10">
    <property type="entry name" value="Butyryl-CoA Dehydrogenase, subunit A, domain 3"/>
    <property type="match status" value="1"/>
</dbReference>
<dbReference type="InterPro" id="IPR046373">
    <property type="entry name" value="Acyl-CoA_Oxase/DH_mid-dom_sf"/>
</dbReference>
<proteinExistence type="predicted"/>
<dbReference type="Gene3D" id="2.40.110.10">
    <property type="entry name" value="Butyryl-CoA Dehydrogenase, subunit A, domain 2"/>
    <property type="match status" value="1"/>
</dbReference>
<evidence type="ECO:0000256" key="2">
    <source>
        <dbReference type="ARBA" id="ARBA00022827"/>
    </source>
</evidence>
<dbReference type="GO" id="GO:0016853">
    <property type="term" value="F:isomerase activity"/>
    <property type="evidence" value="ECO:0007669"/>
    <property type="project" value="UniProtKB-KW"/>
</dbReference>
<dbReference type="Pfam" id="PF03241">
    <property type="entry name" value="HpaB"/>
    <property type="match status" value="1"/>
</dbReference>